<evidence type="ECO:0000256" key="2">
    <source>
        <dbReference type="SAM" id="SignalP"/>
    </source>
</evidence>
<name>B0NRF3_BACSE</name>
<reference evidence="3 4" key="1">
    <citation type="submission" date="2007-11" db="EMBL/GenBank/DDBJ databases">
        <title>Draft genome sequence of Bacteroides stercoris(ATCC 43183).</title>
        <authorList>
            <person name="Sudarsanam P."/>
            <person name="Ley R."/>
            <person name="Guruge J."/>
            <person name="Turnbaugh P.J."/>
            <person name="Mahowald M."/>
            <person name="Liep D."/>
            <person name="Gordon J."/>
        </authorList>
    </citation>
    <scope>NUCLEOTIDE SEQUENCE [LARGE SCALE GENOMIC DNA]</scope>
    <source>
        <strain evidence="3 4">ATCC 43183</strain>
    </source>
</reference>
<keyword evidence="1" id="KW-0472">Membrane</keyword>
<accession>B0NRF3</accession>
<dbReference type="Proteomes" id="UP000004713">
    <property type="component" value="Unassembled WGS sequence"/>
</dbReference>
<proteinExistence type="predicted"/>
<gene>
    <name evidence="3" type="ORF">BACSTE_01954</name>
</gene>
<feature type="signal peptide" evidence="2">
    <location>
        <begin position="1"/>
        <end position="42"/>
    </location>
</feature>
<evidence type="ECO:0000313" key="4">
    <source>
        <dbReference type="Proteomes" id="UP000004713"/>
    </source>
</evidence>
<dbReference type="Pfam" id="PF13572">
    <property type="entry name" value="DUF4134"/>
    <property type="match status" value="1"/>
</dbReference>
<sequence length="120" mass="12686">MGIVKGGSPWIFIHLKKSRKLMKQKRLIMMLAVLAAAGAAMAQGNGQAGITEATQLVTGYFDPGTKLVYAVGAIIGLIGGVKVYQKFSSGDPDTSKTASSWFGACIFLIVAATILRSFFL</sequence>
<organism evidence="3 4">
    <name type="scientific">Bacteroides stercoris ATCC 43183</name>
    <dbReference type="NCBI Taxonomy" id="449673"/>
    <lineage>
        <taxon>Bacteria</taxon>
        <taxon>Pseudomonadati</taxon>
        <taxon>Bacteroidota</taxon>
        <taxon>Bacteroidia</taxon>
        <taxon>Bacteroidales</taxon>
        <taxon>Bacteroidaceae</taxon>
        <taxon>Bacteroides</taxon>
    </lineage>
</organism>
<keyword evidence="2" id="KW-0732">Signal</keyword>
<dbReference type="EMBL" id="ABFZ02000019">
    <property type="protein sequence ID" value="EDS15452.1"/>
    <property type="molecule type" value="Genomic_DNA"/>
</dbReference>
<dbReference type="AlphaFoldDB" id="B0NRF3"/>
<comment type="caution">
    <text evidence="3">The sequence shown here is derived from an EMBL/GenBank/DDBJ whole genome shotgun (WGS) entry which is preliminary data.</text>
</comment>
<keyword evidence="1" id="KW-0812">Transmembrane</keyword>
<feature type="chain" id="PRO_5002753598" evidence="2">
    <location>
        <begin position="43"/>
        <end position="120"/>
    </location>
</feature>
<dbReference type="HOGENOM" id="CLU_158438_0_0_10"/>
<reference evidence="3 4" key="2">
    <citation type="submission" date="2007-11" db="EMBL/GenBank/DDBJ databases">
        <authorList>
            <person name="Fulton L."/>
            <person name="Clifton S."/>
            <person name="Fulton B."/>
            <person name="Xu J."/>
            <person name="Minx P."/>
            <person name="Pepin K.H."/>
            <person name="Johnson M."/>
            <person name="Thiruvilangam P."/>
            <person name="Bhonagiri V."/>
            <person name="Nash W.E."/>
            <person name="Mardis E.R."/>
            <person name="Wilson R.K."/>
        </authorList>
    </citation>
    <scope>NUCLEOTIDE SEQUENCE [LARGE SCALE GENOMIC DNA]</scope>
    <source>
        <strain evidence="3 4">ATCC 43183</strain>
    </source>
</reference>
<evidence type="ECO:0000313" key="3">
    <source>
        <dbReference type="EMBL" id="EDS15452.1"/>
    </source>
</evidence>
<dbReference type="eggNOG" id="ENOG5031KUP">
    <property type="taxonomic scope" value="Bacteria"/>
</dbReference>
<protein>
    <submittedName>
        <fullName evidence="3">Conjugative transposon protein TraE</fullName>
    </submittedName>
</protein>
<keyword evidence="1" id="KW-1133">Transmembrane helix</keyword>
<feature type="transmembrane region" description="Helical" evidence="1">
    <location>
        <begin position="97"/>
        <end position="119"/>
    </location>
</feature>
<dbReference type="InterPro" id="IPR025408">
    <property type="entry name" value="DUF4134"/>
</dbReference>
<feature type="transmembrane region" description="Helical" evidence="1">
    <location>
        <begin position="66"/>
        <end position="85"/>
    </location>
</feature>
<evidence type="ECO:0000256" key="1">
    <source>
        <dbReference type="SAM" id="Phobius"/>
    </source>
</evidence>